<gene>
    <name evidence="10" type="ORF">DespoDRAFT_01659</name>
</gene>
<dbReference type="STRING" id="879212.DespoDRAFT_01659"/>
<dbReference type="Pfam" id="PF00733">
    <property type="entry name" value="Asn_synthase"/>
    <property type="match status" value="1"/>
</dbReference>
<name>I5B270_9BACT</name>
<keyword evidence="11" id="KW-1185">Reference proteome</keyword>
<evidence type="ECO:0000256" key="2">
    <source>
        <dbReference type="ARBA" id="ARBA00005752"/>
    </source>
</evidence>
<dbReference type="GO" id="GO:0005829">
    <property type="term" value="C:cytosol"/>
    <property type="evidence" value="ECO:0007669"/>
    <property type="project" value="TreeGrafter"/>
</dbReference>
<dbReference type="InterPro" id="IPR017932">
    <property type="entry name" value="GATase_2_dom"/>
</dbReference>
<dbReference type="InterPro" id="IPR014729">
    <property type="entry name" value="Rossmann-like_a/b/a_fold"/>
</dbReference>
<evidence type="ECO:0000259" key="9">
    <source>
        <dbReference type="Pfam" id="PF13537"/>
    </source>
</evidence>
<dbReference type="GO" id="GO:0004066">
    <property type="term" value="F:asparagine synthase (glutamine-hydrolyzing) activity"/>
    <property type="evidence" value="ECO:0007669"/>
    <property type="project" value="UniProtKB-EC"/>
</dbReference>
<reference evidence="10 11" key="2">
    <citation type="submission" date="2012-02" db="EMBL/GenBank/DDBJ databases">
        <title>Improved High-Quality Draft sequence of Desulfobacter postgatei 2ac9.</title>
        <authorList>
            <consortium name="US DOE Joint Genome Institute"/>
            <person name="Lucas S."/>
            <person name="Han J."/>
            <person name="Lapidus A."/>
            <person name="Cheng J.-F."/>
            <person name="Goodwin L."/>
            <person name="Pitluck S."/>
            <person name="Peters L."/>
            <person name="Ovchinnikova G."/>
            <person name="Held B."/>
            <person name="Detter J.C."/>
            <person name="Han C."/>
            <person name="Tapia R."/>
            <person name="Land M."/>
            <person name="Hauser L."/>
            <person name="Kyrpides N."/>
            <person name="Ivanova N."/>
            <person name="Pagani I."/>
            <person name="Orellana R."/>
            <person name="Lovley D."/>
            <person name="Woyke T."/>
        </authorList>
    </citation>
    <scope>NUCLEOTIDE SEQUENCE [LARGE SCALE GENOMIC DNA]</scope>
    <source>
        <strain evidence="10 11">2ac9</strain>
    </source>
</reference>
<evidence type="ECO:0000313" key="10">
    <source>
        <dbReference type="EMBL" id="EIM63583.1"/>
    </source>
</evidence>
<keyword evidence="5" id="KW-0067">ATP-binding</keyword>
<dbReference type="PANTHER" id="PTHR43284">
    <property type="entry name" value="ASPARAGINE SYNTHETASE (GLUTAMINE-HYDROLYZING)"/>
    <property type="match status" value="1"/>
</dbReference>
<dbReference type="PANTHER" id="PTHR43284:SF1">
    <property type="entry name" value="ASPARAGINE SYNTHETASE"/>
    <property type="match status" value="1"/>
</dbReference>
<dbReference type="SUPFAM" id="SSF52402">
    <property type="entry name" value="Adenine nucleotide alpha hydrolases-like"/>
    <property type="match status" value="1"/>
</dbReference>
<evidence type="ECO:0000256" key="1">
    <source>
        <dbReference type="ARBA" id="ARBA00005187"/>
    </source>
</evidence>
<feature type="domain" description="Glutamine amidotransferase type-2" evidence="9">
    <location>
        <begin position="89"/>
        <end position="153"/>
    </location>
</feature>
<dbReference type="EC" id="6.3.5.4" evidence="3"/>
<evidence type="ECO:0000313" key="11">
    <source>
        <dbReference type="Proteomes" id="UP000005778"/>
    </source>
</evidence>
<protein>
    <recommendedName>
        <fullName evidence="3">asparagine synthase (glutamine-hydrolyzing)</fullName>
        <ecNumber evidence="3">6.3.5.4</ecNumber>
    </recommendedName>
</protein>
<dbReference type="InterPro" id="IPR051786">
    <property type="entry name" value="ASN_synthetase/amidase"/>
</dbReference>
<evidence type="ECO:0000256" key="5">
    <source>
        <dbReference type="ARBA" id="ARBA00022840"/>
    </source>
</evidence>
<dbReference type="Proteomes" id="UP000005778">
    <property type="component" value="Chromosome"/>
</dbReference>
<evidence type="ECO:0000256" key="7">
    <source>
        <dbReference type="PIRSR" id="PIRSR001589-3"/>
    </source>
</evidence>
<dbReference type="Pfam" id="PF13537">
    <property type="entry name" value="GATase_7"/>
    <property type="match status" value="1"/>
</dbReference>
<dbReference type="PIRSF" id="PIRSF001589">
    <property type="entry name" value="Asn_synthetase_glu-h"/>
    <property type="match status" value="1"/>
</dbReference>
<comment type="similarity">
    <text evidence="2">Belongs to the asparagine synthetase family.</text>
</comment>
<evidence type="ECO:0000256" key="6">
    <source>
        <dbReference type="ARBA" id="ARBA00048741"/>
    </source>
</evidence>
<evidence type="ECO:0000256" key="4">
    <source>
        <dbReference type="ARBA" id="ARBA00022741"/>
    </source>
</evidence>
<dbReference type="EMBL" id="CM001488">
    <property type="protein sequence ID" value="EIM63583.1"/>
    <property type="molecule type" value="Genomic_DNA"/>
</dbReference>
<dbReference type="InterPro" id="IPR006426">
    <property type="entry name" value="Asn_synth_AEB"/>
</dbReference>
<dbReference type="eggNOG" id="COG0367">
    <property type="taxonomic scope" value="Bacteria"/>
</dbReference>
<sequence>MIPHIPKGGFFAAKKPSADIQNLAPILEQNGFKTIAFAEDNVILASSDEFAGQGLWHCEAGAVAYDTDLTNLAQLVLLLDNHKNPREIGAVLWGLYQKFGPGFIDRLRGPFGFALWDTREKTMVVVTDPFGIRPVVYSQKNTDYLAASRIRTLCLDPALTRQIYPEAIYHYLFFQAACTPLTIYKEIHKLPPGQGHRITPTSFKAFTHYDIQYHPDGSKTENQWKKEIFDNVRQAVDVFLPLSPYEKTGCFLSGGTDSSTIAGMYTNLSGKPAKTFSIGFDDPAYNEMAFADHAVNAFGTEQHRYFVTPSDTVNLITSLADIYDEPFGNASVIAAYYCALMAKENKVDFMLGGDGGDEIFGGNERYVTNLVFERYFKIPSPLRRFVLEPALKILPATGIFHKASRYIRRANFPNPDRFYSYNLLAETDNHEILTPGFMNQVNTDCFIDLARQHYRKAAPAHDTDRLLYLDMKFTITDNDLRKVTQMAEAAGIQVRYPYLDRDLVDFTTTIPPDLKVKYGKNRYIFKQAMTGFLPDAIIHKSKHGMGLPISNWFRTEKMLSELLMDHLYSGTPEIHQYIKPQFLDKTLQAFKQDQTTAYYGDTLWEYLILELWLKHTKHNRL</sequence>
<dbReference type="GO" id="GO:0005524">
    <property type="term" value="F:ATP binding"/>
    <property type="evidence" value="ECO:0007669"/>
    <property type="project" value="UniProtKB-KW"/>
</dbReference>
<proteinExistence type="inferred from homology"/>
<dbReference type="InterPro" id="IPR029055">
    <property type="entry name" value="Ntn_hydrolases_N"/>
</dbReference>
<dbReference type="HOGENOM" id="CLU_014658_3_1_7"/>
<feature type="site" description="Important for beta-aspartyl-AMP intermediate formation" evidence="7">
    <location>
        <position position="354"/>
    </location>
</feature>
<dbReference type="SUPFAM" id="SSF56235">
    <property type="entry name" value="N-terminal nucleophile aminohydrolases (Ntn hydrolases)"/>
    <property type="match status" value="1"/>
</dbReference>
<reference evidence="10 11" key="1">
    <citation type="submission" date="2011-09" db="EMBL/GenBank/DDBJ databases">
        <authorList>
            <consortium name="US DOE Joint Genome Institute (JGI-PGF)"/>
            <person name="Lucas S."/>
            <person name="Han J."/>
            <person name="Lapidus A."/>
            <person name="Cheng J.-F."/>
            <person name="Goodwin L."/>
            <person name="Pitluck S."/>
            <person name="Peters L."/>
            <person name="Land M.L."/>
            <person name="Hauser L."/>
            <person name="Orellana R."/>
            <person name="Lovley D."/>
            <person name="Woyke T.J."/>
        </authorList>
    </citation>
    <scope>NUCLEOTIDE SEQUENCE [LARGE SCALE GENOMIC DNA]</scope>
    <source>
        <strain evidence="10 11">2ac9</strain>
    </source>
</reference>
<comment type="pathway">
    <text evidence="1">Amino-acid biosynthesis; L-asparagine biosynthesis; L-asparagine from L-aspartate (L-Gln route): step 1/1.</text>
</comment>
<accession>I5B270</accession>
<dbReference type="Gene3D" id="3.60.20.10">
    <property type="entry name" value="Glutamine Phosphoribosylpyrophosphate, subunit 1, domain 1"/>
    <property type="match status" value="1"/>
</dbReference>
<dbReference type="Gene3D" id="3.40.50.620">
    <property type="entry name" value="HUPs"/>
    <property type="match status" value="1"/>
</dbReference>
<dbReference type="InterPro" id="IPR001962">
    <property type="entry name" value="Asn_synthase"/>
</dbReference>
<dbReference type="AlphaFoldDB" id="I5B270"/>
<dbReference type="RefSeq" id="WP_004072821.1">
    <property type="nucleotide sequence ID" value="NZ_CM001488.1"/>
</dbReference>
<evidence type="ECO:0000259" key="8">
    <source>
        <dbReference type="Pfam" id="PF00733"/>
    </source>
</evidence>
<dbReference type="GO" id="GO:0006529">
    <property type="term" value="P:asparagine biosynthetic process"/>
    <property type="evidence" value="ECO:0007669"/>
    <property type="project" value="InterPro"/>
</dbReference>
<dbReference type="CDD" id="cd01991">
    <property type="entry name" value="Asn_synthase_B_C"/>
    <property type="match status" value="1"/>
</dbReference>
<keyword evidence="4" id="KW-0547">Nucleotide-binding</keyword>
<evidence type="ECO:0000256" key="3">
    <source>
        <dbReference type="ARBA" id="ARBA00012737"/>
    </source>
</evidence>
<organism evidence="10 11">
    <name type="scientific">Desulfobacter postgatei 2ac9</name>
    <dbReference type="NCBI Taxonomy" id="879212"/>
    <lineage>
        <taxon>Bacteria</taxon>
        <taxon>Pseudomonadati</taxon>
        <taxon>Thermodesulfobacteriota</taxon>
        <taxon>Desulfobacteria</taxon>
        <taxon>Desulfobacterales</taxon>
        <taxon>Desulfobacteraceae</taxon>
        <taxon>Desulfobacter</taxon>
    </lineage>
</organism>
<comment type="catalytic activity">
    <reaction evidence="6">
        <text>L-aspartate + L-glutamine + ATP + H2O = L-asparagine + L-glutamate + AMP + diphosphate + H(+)</text>
        <dbReference type="Rhea" id="RHEA:12228"/>
        <dbReference type="ChEBI" id="CHEBI:15377"/>
        <dbReference type="ChEBI" id="CHEBI:15378"/>
        <dbReference type="ChEBI" id="CHEBI:29985"/>
        <dbReference type="ChEBI" id="CHEBI:29991"/>
        <dbReference type="ChEBI" id="CHEBI:30616"/>
        <dbReference type="ChEBI" id="CHEBI:33019"/>
        <dbReference type="ChEBI" id="CHEBI:58048"/>
        <dbReference type="ChEBI" id="CHEBI:58359"/>
        <dbReference type="ChEBI" id="CHEBI:456215"/>
        <dbReference type="EC" id="6.3.5.4"/>
    </reaction>
</comment>
<feature type="domain" description="Asparagine synthetase" evidence="8">
    <location>
        <begin position="247"/>
        <end position="614"/>
    </location>
</feature>
<dbReference type="OrthoDB" id="9763290at2"/>